<evidence type="ECO:0000313" key="2">
    <source>
        <dbReference type="EMBL" id="EFH50705.1"/>
    </source>
</evidence>
<dbReference type="Gramene" id="scaffold_603023.1">
    <property type="protein sequence ID" value="scaffold_603023.1"/>
    <property type="gene ID" value="scaffold_603023.1"/>
</dbReference>
<keyword evidence="3" id="KW-1185">Reference proteome</keyword>
<gene>
    <name evidence="2" type="ORF">ARALYDRAFT_910966</name>
</gene>
<accession>D7M6Y3</accession>
<dbReference type="Proteomes" id="UP000008694">
    <property type="component" value="Unassembled WGS sequence"/>
</dbReference>
<feature type="region of interest" description="Disordered" evidence="1">
    <location>
        <begin position="1"/>
        <end position="38"/>
    </location>
</feature>
<proteinExistence type="predicted"/>
<protein>
    <submittedName>
        <fullName evidence="2">Predicted protein</fullName>
    </submittedName>
</protein>
<evidence type="ECO:0000313" key="3">
    <source>
        <dbReference type="Proteomes" id="UP000008694"/>
    </source>
</evidence>
<dbReference type="AlphaFoldDB" id="D7M6Y3"/>
<evidence type="ECO:0000256" key="1">
    <source>
        <dbReference type="SAM" id="MobiDB-lite"/>
    </source>
</evidence>
<name>D7M6Y3_ARALL</name>
<sequence>MSATAAGDVPTETMLSKPLLPEESQPTPLKEPEMPDVSPLYGKLFDSCVAKSN</sequence>
<organism evidence="3">
    <name type="scientific">Arabidopsis lyrata subsp. lyrata</name>
    <name type="common">Lyre-leaved rock-cress</name>
    <dbReference type="NCBI Taxonomy" id="81972"/>
    <lineage>
        <taxon>Eukaryota</taxon>
        <taxon>Viridiplantae</taxon>
        <taxon>Streptophyta</taxon>
        <taxon>Embryophyta</taxon>
        <taxon>Tracheophyta</taxon>
        <taxon>Spermatophyta</taxon>
        <taxon>Magnoliopsida</taxon>
        <taxon>eudicotyledons</taxon>
        <taxon>Gunneridae</taxon>
        <taxon>Pentapetalae</taxon>
        <taxon>rosids</taxon>
        <taxon>malvids</taxon>
        <taxon>Brassicales</taxon>
        <taxon>Brassicaceae</taxon>
        <taxon>Camelineae</taxon>
        <taxon>Arabidopsis</taxon>
    </lineage>
</organism>
<dbReference type="HOGENOM" id="CLU_3071436_0_0_1"/>
<dbReference type="EMBL" id="GL348718">
    <property type="protein sequence ID" value="EFH50705.1"/>
    <property type="molecule type" value="Genomic_DNA"/>
</dbReference>
<reference evidence="3" key="1">
    <citation type="journal article" date="2011" name="Nat. Genet.">
        <title>The Arabidopsis lyrata genome sequence and the basis of rapid genome size change.</title>
        <authorList>
            <person name="Hu T.T."/>
            <person name="Pattyn P."/>
            <person name="Bakker E.G."/>
            <person name="Cao J."/>
            <person name="Cheng J.-F."/>
            <person name="Clark R.M."/>
            <person name="Fahlgren N."/>
            <person name="Fawcett J.A."/>
            <person name="Grimwood J."/>
            <person name="Gundlach H."/>
            <person name="Haberer G."/>
            <person name="Hollister J.D."/>
            <person name="Ossowski S."/>
            <person name="Ottilar R.P."/>
            <person name="Salamov A.A."/>
            <person name="Schneeberger K."/>
            <person name="Spannagl M."/>
            <person name="Wang X."/>
            <person name="Yang L."/>
            <person name="Nasrallah M.E."/>
            <person name="Bergelson J."/>
            <person name="Carrington J.C."/>
            <person name="Gaut B.S."/>
            <person name="Schmutz J."/>
            <person name="Mayer K.F.X."/>
            <person name="Van de Peer Y."/>
            <person name="Grigoriev I.V."/>
            <person name="Nordborg M."/>
            <person name="Weigel D."/>
            <person name="Guo Y.-L."/>
        </authorList>
    </citation>
    <scope>NUCLEOTIDE SEQUENCE [LARGE SCALE GENOMIC DNA]</scope>
    <source>
        <strain evidence="3">cv. MN47</strain>
    </source>
</reference>